<proteinExistence type="predicted"/>
<protein>
    <submittedName>
        <fullName evidence="2">Uncharacterized protein</fullName>
    </submittedName>
</protein>
<keyword evidence="3" id="KW-1185">Reference proteome</keyword>
<dbReference type="AlphaFoldDB" id="A0A2T0MI01"/>
<name>A0A2T0MI01_9FLAO</name>
<evidence type="ECO:0000313" key="2">
    <source>
        <dbReference type="EMBL" id="PRX57201.1"/>
    </source>
</evidence>
<keyword evidence="1" id="KW-1133">Transmembrane helix</keyword>
<evidence type="ECO:0000313" key="3">
    <source>
        <dbReference type="Proteomes" id="UP000237640"/>
    </source>
</evidence>
<accession>A0A2T0MI01</accession>
<dbReference type="EMBL" id="PVYX01000001">
    <property type="protein sequence ID" value="PRX57201.1"/>
    <property type="molecule type" value="Genomic_DNA"/>
</dbReference>
<sequence length="111" mass="12775">MRLLPVATTFYKPAKIILSLRNPYVIGISSIAAPRLITTMIFFYSFGKVALYFQKSFLPQQFKQQAANKGERTFSIGYSNAQKVLTTEGNIWVYFKTNNHKILTINKLQYI</sequence>
<dbReference type="Proteomes" id="UP000237640">
    <property type="component" value="Unassembled WGS sequence"/>
</dbReference>
<gene>
    <name evidence="2" type="ORF">CLV81_1204</name>
</gene>
<evidence type="ECO:0000256" key="1">
    <source>
        <dbReference type="SAM" id="Phobius"/>
    </source>
</evidence>
<keyword evidence="1" id="KW-0812">Transmembrane</keyword>
<organism evidence="2 3">
    <name type="scientific">Flagellimonas meridianipacifica</name>
    <dbReference type="NCBI Taxonomy" id="1080225"/>
    <lineage>
        <taxon>Bacteria</taxon>
        <taxon>Pseudomonadati</taxon>
        <taxon>Bacteroidota</taxon>
        <taxon>Flavobacteriia</taxon>
        <taxon>Flavobacteriales</taxon>
        <taxon>Flavobacteriaceae</taxon>
        <taxon>Flagellimonas</taxon>
    </lineage>
</organism>
<comment type="caution">
    <text evidence="2">The sequence shown here is derived from an EMBL/GenBank/DDBJ whole genome shotgun (WGS) entry which is preliminary data.</text>
</comment>
<reference evidence="2 3" key="1">
    <citation type="submission" date="2018-03" db="EMBL/GenBank/DDBJ databases">
        <title>Genomic Encyclopedia of Archaeal and Bacterial Type Strains, Phase II (KMG-II): from individual species to whole genera.</title>
        <authorList>
            <person name="Goeker M."/>
        </authorList>
    </citation>
    <scope>NUCLEOTIDE SEQUENCE [LARGE SCALE GENOMIC DNA]</scope>
    <source>
        <strain evidence="2 3">DSM 25027</strain>
    </source>
</reference>
<keyword evidence="1" id="KW-0472">Membrane</keyword>
<feature type="transmembrane region" description="Helical" evidence="1">
    <location>
        <begin position="24"/>
        <end position="46"/>
    </location>
</feature>